<feature type="domain" description="NADH:flavin oxidoreductase/NADH oxidase N-terminal" evidence="1">
    <location>
        <begin position="21"/>
        <end position="217"/>
    </location>
</feature>
<protein>
    <submittedName>
        <fullName evidence="2">2,4-dienoyl-CoA reductase</fullName>
    </submittedName>
</protein>
<dbReference type="GO" id="GO:0010181">
    <property type="term" value="F:FMN binding"/>
    <property type="evidence" value="ECO:0007669"/>
    <property type="project" value="InterPro"/>
</dbReference>
<evidence type="ECO:0000259" key="1">
    <source>
        <dbReference type="Pfam" id="PF00724"/>
    </source>
</evidence>
<sequence>MNTAFVYLEDGTAGRADPTPPRALAVDEVVRVVEDFANAAEHARTAGFDGIEVHAATGYLFEQFLNPHVNLRTDRYGGSLEGRARFVLDVVDAIAARIGADRVGIRLSPHSTIFDMPEYPENGETYRYLAEELGKRGAAYLHLHDLGYLLNDGVPLLSDELMRDLKTAFGGTVILAGGLSRTRATALIERGLTDLAAFGQPYIANPDLVERFRRGFPLATPDRATYYGGDARGYTDYPFAGPDTP</sequence>
<dbReference type="Pfam" id="PF00724">
    <property type="entry name" value="Oxidored_FMN"/>
    <property type="match status" value="1"/>
</dbReference>
<dbReference type="Proteomes" id="UP000011682">
    <property type="component" value="Unassembled WGS sequence"/>
</dbReference>
<gene>
    <name evidence="2" type="ORF">D187_008487</name>
</gene>
<dbReference type="SUPFAM" id="SSF51395">
    <property type="entry name" value="FMN-linked oxidoreductases"/>
    <property type="match status" value="1"/>
</dbReference>
<reference evidence="2" key="1">
    <citation type="submission" date="2013-05" db="EMBL/GenBank/DDBJ databases">
        <title>Genome assembly of Cystobacter fuscus DSM 2262.</title>
        <authorList>
            <person name="Sharma G."/>
            <person name="Khatri I."/>
            <person name="Kaur C."/>
            <person name="Mayilraj S."/>
            <person name="Subramanian S."/>
        </authorList>
    </citation>
    <scope>NUCLEOTIDE SEQUENCE [LARGE SCALE GENOMIC DNA]</scope>
    <source>
        <strain evidence="2">DSM 2262</strain>
    </source>
</reference>
<proteinExistence type="predicted"/>
<dbReference type="PANTHER" id="PTHR22893">
    <property type="entry name" value="NADH OXIDOREDUCTASE-RELATED"/>
    <property type="match status" value="1"/>
</dbReference>
<dbReference type="InterPro" id="IPR013785">
    <property type="entry name" value="Aldolase_TIM"/>
</dbReference>
<dbReference type="AlphaFoldDB" id="S9PD34"/>
<dbReference type="eggNOG" id="COG1902">
    <property type="taxonomic scope" value="Bacteria"/>
</dbReference>
<comment type="caution">
    <text evidence="2">The sequence shown here is derived from an EMBL/GenBank/DDBJ whole genome shotgun (WGS) entry which is preliminary data.</text>
</comment>
<keyword evidence="3" id="KW-1185">Reference proteome</keyword>
<evidence type="ECO:0000313" key="2">
    <source>
        <dbReference type="EMBL" id="EPX62300.1"/>
    </source>
</evidence>
<accession>S9PD34</accession>
<dbReference type="InterPro" id="IPR001155">
    <property type="entry name" value="OxRdtase_FMN_N"/>
</dbReference>
<dbReference type="PANTHER" id="PTHR22893:SF91">
    <property type="entry name" value="NADPH DEHYDROGENASE 2-RELATED"/>
    <property type="match status" value="1"/>
</dbReference>
<dbReference type="EMBL" id="ANAH02000007">
    <property type="protein sequence ID" value="EPX62300.1"/>
    <property type="molecule type" value="Genomic_DNA"/>
</dbReference>
<dbReference type="GO" id="GO:0016491">
    <property type="term" value="F:oxidoreductase activity"/>
    <property type="evidence" value="ECO:0007669"/>
    <property type="project" value="InterPro"/>
</dbReference>
<dbReference type="GO" id="GO:0005829">
    <property type="term" value="C:cytosol"/>
    <property type="evidence" value="ECO:0007669"/>
    <property type="project" value="TreeGrafter"/>
</dbReference>
<evidence type="ECO:0000313" key="3">
    <source>
        <dbReference type="Proteomes" id="UP000011682"/>
    </source>
</evidence>
<name>S9PD34_CYSF2</name>
<organism evidence="2 3">
    <name type="scientific">Cystobacter fuscus (strain ATCC 25194 / DSM 2262 / NBRC 100088 / M29)</name>
    <dbReference type="NCBI Taxonomy" id="1242864"/>
    <lineage>
        <taxon>Bacteria</taxon>
        <taxon>Pseudomonadati</taxon>
        <taxon>Myxococcota</taxon>
        <taxon>Myxococcia</taxon>
        <taxon>Myxococcales</taxon>
        <taxon>Cystobacterineae</taxon>
        <taxon>Archangiaceae</taxon>
        <taxon>Cystobacter</taxon>
    </lineage>
</organism>
<dbReference type="Gene3D" id="3.20.20.70">
    <property type="entry name" value="Aldolase class I"/>
    <property type="match status" value="1"/>
</dbReference>
<dbReference type="InterPro" id="IPR045247">
    <property type="entry name" value="Oye-like"/>
</dbReference>